<keyword evidence="3" id="KW-1185">Reference proteome</keyword>
<feature type="compositionally biased region" description="Acidic residues" evidence="1">
    <location>
        <begin position="161"/>
        <end position="172"/>
    </location>
</feature>
<feature type="region of interest" description="Disordered" evidence="1">
    <location>
        <begin position="1"/>
        <end position="25"/>
    </location>
</feature>
<dbReference type="OrthoDB" id="2656072at2759"/>
<sequence length="227" mass="25675">MPYHPSVKRFAGVTGPVNSHSSKSHVRRTRTLHLNKQQERLQRLGELRDAELCTMSVQDQENVINMYADLSIETAVSLPDVDLCGGGQDHNSDEEQDNDDTLLDLADQVNRLPGFRCRDMRDRSDRVELQTKHWDTQMSALVAVYLDYRSRDTGDGLPPVDDNEPVDMDSEDNPTPVSLSDIELVDLFTRWNATLISQPHHIYPNETLIYHGYLGCSPIFPSVAISL</sequence>
<reference evidence="2" key="1">
    <citation type="submission" date="2021-03" db="EMBL/GenBank/DDBJ databases">
        <title>Evolutionary innovations through gain and loss of genes in the ectomycorrhizal Boletales.</title>
        <authorList>
            <person name="Wu G."/>
            <person name="Miyauchi S."/>
            <person name="Morin E."/>
            <person name="Yang Z.-L."/>
            <person name="Xu J."/>
            <person name="Martin F.M."/>
        </authorList>
    </citation>
    <scope>NUCLEOTIDE SEQUENCE</scope>
    <source>
        <strain evidence="2">BR01</strain>
    </source>
</reference>
<dbReference type="Proteomes" id="UP000683000">
    <property type="component" value="Unassembled WGS sequence"/>
</dbReference>
<dbReference type="AlphaFoldDB" id="A0A8I2YK12"/>
<gene>
    <name evidence="2" type="ORF">JVT61DRAFT_7410</name>
</gene>
<evidence type="ECO:0000313" key="2">
    <source>
        <dbReference type="EMBL" id="KAG6372658.1"/>
    </source>
</evidence>
<evidence type="ECO:0000313" key="3">
    <source>
        <dbReference type="Proteomes" id="UP000683000"/>
    </source>
</evidence>
<evidence type="ECO:0000256" key="1">
    <source>
        <dbReference type="SAM" id="MobiDB-lite"/>
    </source>
</evidence>
<organism evidence="2 3">
    <name type="scientific">Boletus reticuloceps</name>
    <dbReference type="NCBI Taxonomy" id="495285"/>
    <lineage>
        <taxon>Eukaryota</taxon>
        <taxon>Fungi</taxon>
        <taxon>Dikarya</taxon>
        <taxon>Basidiomycota</taxon>
        <taxon>Agaricomycotina</taxon>
        <taxon>Agaricomycetes</taxon>
        <taxon>Agaricomycetidae</taxon>
        <taxon>Boletales</taxon>
        <taxon>Boletineae</taxon>
        <taxon>Boletaceae</taxon>
        <taxon>Boletoideae</taxon>
        <taxon>Boletus</taxon>
    </lineage>
</organism>
<accession>A0A8I2YK12</accession>
<comment type="caution">
    <text evidence="2">The sequence shown here is derived from an EMBL/GenBank/DDBJ whole genome shotgun (WGS) entry which is preliminary data.</text>
</comment>
<protein>
    <submittedName>
        <fullName evidence="2">Uncharacterized protein</fullName>
    </submittedName>
</protein>
<proteinExistence type="predicted"/>
<feature type="region of interest" description="Disordered" evidence="1">
    <location>
        <begin position="153"/>
        <end position="176"/>
    </location>
</feature>
<dbReference type="EMBL" id="JAGFBS010000026">
    <property type="protein sequence ID" value="KAG6372658.1"/>
    <property type="molecule type" value="Genomic_DNA"/>
</dbReference>
<name>A0A8I2YK12_9AGAM</name>